<protein>
    <submittedName>
        <fullName evidence="1">Uncharacterized protein</fullName>
    </submittedName>
</protein>
<gene>
    <name evidence="1" type="ORF">GND13_001985</name>
</gene>
<proteinExistence type="predicted"/>
<dbReference type="AlphaFoldDB" id="A0A731TBZ5"/>
<reference evidence="1" key="2">
    <citation type="submission" date="2018-07" db="EMBL/GenBank/DDBJ databases">
        <authorList>
            <consortium name="NCBI Pathogen Detection Project"/>
        </authorList>
    </citation>
    <scope>NUCLEOTIDE SEQUENCE</scope>
    <source>
        <strain evidence="1">5039-68</strain>
    </source>
</reference>
<comment type="caution">
    <text evidence="1">The sequence shown here is derived from an EMBL/GenBank/DDBJ whole genome shotgun (WGS) entry which is preliminary data.</text>
</comment>
<accession>A0A731TBZ5</accession>
<sequence>MGKGNSARPEKAKGLKRLKLAQIDIYPAISGAVPTYTGDDRLMQLWYSDEPVSGADCPAAIARNYLL</sequence>
<name>A0A731TBZ5_SALEE</name>
<evidence type="ECO:0000313" key="1">
    <source>
        <dbReference type="EMBL" id="HAE4732743.1"/>
    </source>
</evidence>
<dbReference type="EMBL" id="DAASAS010000012">
    <property type="protein sequence ID" value="HAE4732743.1"/>
    <property type="molecule type" value="Genomic_DNA"/>
</dbReference>
<organism evidence="1">
    <name type="scientific">Salmonella enterica subsp. VII serovar 40:z4,z24:[z39]</name>
    <dbReference type="NCBI Taxonomy" id="1967625"/>
    <lineage>
        <taxon>Bacteria</taxon>
        <taxon>Pseudomonadati</taxon>
        <taxon>Pseudomonadota</taxon>
        <taxon>Gammaproteobacteria</taxon>
        <taxon>Enterobacterales</taxon>
        <taxon>Enterobacteriaceae</taxon>
        <taxon>Salmonella</taxon>
    </lineage>
</organism>
<reference evidence="1" key="1">
    <citation type="journal article" date="2018" name="Genome Biol.">
        <title>SKESA: strategic k-mer extension for scrupulous assemblies.</title>
        <authorList>
            <person name="Souvorov A."/>
            <person name="Agarwala R."/>
            <person name="Lipman D.J."/>
        </authorList>
    </citation>
    <scope>NUCLEOTIDE SEQUENCE</scope>
    <source>
        <strain evidence="1">5039-68</strain>
    </source>
</reference>